<dbReference type="Pfam" id="PF00685">
    <property type="entry name" value="Sulfotransfer_1"/>
    <property type="match status" value="1"/>
</dbReference>
<protein>
    <recommendedName>
        <fullName evidence="3">Sulfotransferase domain-containing protein</fullName>
    </recommendedName>
</protein>
<dbReference type="EMBL" id="OU963903">
    <property type="protein sequence ID" value="CAH0666993.1"/>
    <property type="molecule type" value="Genomic_DNA"/>
</dbReference>
<evidence type="ECO:0000313" key="5">
    <source>
        <dbReference type="Proteomes" id="UP001153292"/>
    </source>
</evidence>
<name>A0ABN8EEG9_CHISP</name>
<dbReference type="Proteomes" id="UP001153292">
    <property type="component" value="Chromosome 10"/>
</dbReference>
<dbReference type="Gene3D" id="3.40.50.300">
    <property type="entry name" value="P-loop containing nucleotide triphosphate hydrolases"/>
    <property type="match status" value="1"/>
</dbReference>
<dbReference type="InterPro" id="IPR000863">
    <property type="entry name" value="Sulfotransferase_dom"/>
</dbReference>
<feature type="domain" description="Sulfotransferase" evidence="3">
    <location>
        <begin position="61"/>
        <end position="326"/>
    </location>
</feature>
<proteinExistence type="inferred from homology"/>
<dbReference type="SUPFAM" id="SSF52540">
    <property type="entry name" value="P-loop containing nucleoside triphosphate hydrolases"/>
    <property type="match status" value="1"/>
</dbReference>
<keyword evidence="5" id="KW-1185">Reference proteome</keyword>
<accession>A0ABN8EEG9</accession>
<dbReference type="InterPro" id="IPR027417">
    <property type="entry name" value="P-loop_NTPase"/>
</dbReference>
<reference evidence="4" key="1">
    <citation type="submission" date="2021-12" db="EMBL/GenBank/DDBJ databases">
        <authorList>
            <person name="King R."/>
        </authorList>
    </citation>
    <scope>NUCLEOTIDE SEQUENCE</scope>
</reference>
<gene>
    <name evidence="4" type="ORF">CHILSU_LOCUS800</name>
</gene>
<evidence type="ECO:0000313" key="4">
    <source>
        <dbReference type="EMBL" id="CAH0666993.1"/>
    </source>
</evidence>
<keyword evidence="2" id="KW-0808">Transferase</keyword>
<dbReference type="PANTHER" id="PTHR11783">
    <property type="entry name" value="SULFOTRANSFERASE SULT"/>
    <property type="match status" value="1"/>
</dbReference>
<organism evidence="4 5">
    <name type="scientific">Chilo suppressalis</name>
    <name type="common">Asiatic rice borer moth</name>
    <dbReference type="NCBI Taxonomy" id="168631"/>
    <lineage>
        <taxon>Eukaryota</taxon>
        <taxon>Metazoa</taxon>
        <taxon>Ecdysozoa</taxon>
        <taxon>Arthropoda</taxon>
        <taxon>Hexapoda</taxon>
        <taxon>Insecta</taxon>
        <taxon>Pterygota</taxon>
        <taxon>Neoptera</taxon>
        <taxon>Endopterygota</taxon>
        <taxon>Lepidoptera</taxon>
        <taxon>Glossata</taxon>
        <taxon>Ditrysia</taxon>
        <taxon>Pyraloidea</taxon>
        <taxon>Crambidae</taxon>
        <taxon>Crambinae</taxon>
        <taxon>Chilo</taxon>
    </lineage>
</organism>
<sequence>MAPRLELPYDITRVTPEEDRIIKRCLKGHTTSFVRCGKPGYVMPGSFVKCAEAIYNLKVRPDDVWIITFPRSGTTWTQELIWLAENNLDYETAKSIPLHERFPMLETTSTIPEIAIELIKMNFMDLSSFQGVGNAVREPSWESIDKAPSPRYIKTHLPLSLLPPSLLNTAKVVYVARDPRDVCVSYYYLHKMVAKNLFKLQFHHFWEAFRRDLLPWTPIVAHTDEAWMKRNHPNLHFVFYEDLLEDLPKQIRRLCLFLGRKYSDEEIKQLAHHLSFDSLRKNKKVNNTVGDGGVQFIRKGEAGNWREHFDSKMELEAEDFLIERLRGLDLKYPTVSLVEITYL</sequence>
<evidence type="ECO:0000256" key="1">
    <source>
        <dbReference type="ARBA" id="ARBA00005771"/>
    </source>
</evidence>
<evidence type="ECO:0000256" key="2">
    <source>
        <dbReference type="ARBA" id="ARBA00022679"/>
    </source>
</evidence>
<evidence type="ECO:0000259" key="3">
    <source>
        <dbReference type="Pfam" id="PF00685"/>
    </source>
</evidence>
<comment type="similarity">
    <text evidence="1">Belongs to the sulfotransferase 1 family.</text>
</comment>